<dbReference type="InterPro" id="IPR032697">
    <property type="entry name" value="SQ_cyclase_N"/>
</dbReference>
<dbReference type="InterPro" id="IPR027954">
    <property type="entry name" value="Transcobalamin-like_C"/>
</dbReference>
<reference evidence="3 4" key="1">
    <citation type="journal article" date="2011" name="J. Bacteriol.">
        <title>Draft genome sequence of Caloramator australicus strain RC3T, a thermoanaerobe from the Great Artesian Basin of Australia.</title>
        <authorList>
            <person name="Ogg C.D."/>
            <person name="Patel B.K.C."/>
        </authorList>
    </citation>
    <scope>NUCLEOTIDE SEQUENCE [LARGE SCALE GENOMIC DNA]</scope>
    <source>
        <strain evidence="3 4">RC3</strain>
    </source>
</reference>
<dbReference type="InterPro" id="IPR008930">
    <property type="entry name" value="Terpenoid_cyclase/PrenylTrfase"/>
</dbReference>
<evidence type="ECO:0000313" key="3">
    <source>
        <dbReference type="EMBL" id="CCJ34456.1"/>
    </source>
</evidence>
<gene>
    <name evidence="3" type="ORF">CAAU_2373</name>
</gene>
<keyword evidence="4" id="KW-1185">Reference proteome</keyword>
<dbReference type="Gene3D" id="1.50.10.20">
    <property type="match status" value="1"/>
</dbReference>
<dbReference type="Pfam" id="PF14478">
    <property type="entry name" value="DUF4430"/>
    <property type="match status" value="1"/>
</dbReference>
<accession>I7KWD7</accession>
<dbReference type="SUPFAM" id="SSF48239">
    <property type="entry name" value="Terpenoid cyclases/Protein prenyltransferases"/>
    <property type="match status" value="1"/>
</dbReference>
<dbReference type="OrthoDB" id="1880081at2"/>
<dbReference type="EMBL" id="CAKP01000125">
    <property type="protein sequence ID" value="CCJ34456.1"/>
    <property type="molecule type" value="Genomic_DNA"/>
</dbReference>
<proteinExistence type="predicted"/>
<organism evidence="3 4">
    <name type="scientific">Caloramator australicus RC3</name>
    <dbReference type="NCBI Taxonomy" id="857293"/>
    <lineage>
        <taxon>Bacteria</taxon>
        <taxon>Bacillati</taxon>
        <taxon>Bacillota</taxon>
        <taxon>Clostridia</taxon>
        <taxon>Eubacteriales</taxon>
        <taxon>Clostridiaceae</taxon>
        <taxon>Caloramator</taxon>
    </lineage>
</organism>
<comment type="caution">
    <text evidence="3">The sequence shown here is derived from an EMBL/GenBank/DDBJ whole genome shotgun (WGS) entry which is preliminary data.</text>
</comment>
<dbReference type="STRING" id="857293.CAAU_2373"/>
<feature type="domain" description="Transcobalamin-like C-terminal" evidence="2">
    <location>
        <begin position="459"/>
        <end position="527"/>
    </location>
</feature>
<evidence type="ECO:0000259" key="2">
    <source>
        <dbReference type="Pfam" id="PF14478"/>
    </source>
</evidence>
<dbReference type="CDD" id="cd00688">
    <property type="entry name" value="ISOPREN_C2_like"/>
    <property type="match status" value="1"/>
</dbReference>
<dbReference type="Pfam" id="PF13249">
    <property type="entry name" value="SQHop_cyclase_N"/>
    <property type="match status" value="1"/>
</dbReference>
<dbReference type="Gene3D" id="2.170.130.30">
    <property type="match status" value="1"/>
</dbReference>
<dbReference type="Proteomes" id="UP000007652">
    <property type="component" value="Unassembled WGS sequence"/>
</dbReference>
<name>I7KWD7_9CLOT</name>
<protein>
    <submittedName>
        <fullName evidence="3">Putative surface/cell-adhesion protein, multiple big2 domain</fullName>
    </submittedName>
</protein>
<evidence type="ECO:0000313" key="4">
    <source>
        <dbReference type="Proteomes" id="UP000007652"/>
    </source>
</evidence>
<dbReference type="RefSeq" id="WP_008909707.1">
    <property type="nucleotide sequence ID" value="NZ_CAKP01000125.1"/>
</dbReference>
<dbReference type="AlphaFoldDB" id="I7KWD7"/>
<evidence type="ECO:0000259" key="1">
    <source>
        <dbReference type="Pfam" id="PF13249"/>
    </source>
</evidence>
<dbReference type="eggNOG" id="COG1657">
    <property type="taxonomic scope" value="Bacteria"/>
</dbReference>
<sequence length="614" mass="68832">MKNLGKRLLSLLLIIVFMISLNFNALASSKSNFNNAKTALNSSLKYLLTKTKTKGIQDWDAIALAMAGYKLDNIKFNGKRYIDLKSSDILKELSYNWTTSYAKHILTITASGYDPRNFNGIDLVEILKSSQLSNGKFKDMINGTNENFLNSHIWSIIALETLKESYNRSAAISYLEKNQNKDGGFPLVISGKSDLDITAMAITALTMAGRNKNSASVNKALNYLKNNLKKLPKEQQTAETIAWILQAAVSSGDDLSKYIINNRNIINELLLYKDKTGGFKHIKSGKVDDIATNQVVRSLLSYVNKKNAYKNIICMRGNYYKAINREESSSFNILYSSYFKDVKQLDLIVKSNYYDEANILLNGEKNLLIAKSNNGIIKFSKNFNLNNLNYRLILKKDGKALKVVLGNFEPVEKSFTTKVRVEAPDKTILDAEVRTGNKIVYDLQGKSYVTEKPSAYAALVRALIENNISFSVNYDYGAPFINEIAEIKSGSFGGWDGWMYMVNYAEPNSGMADYEIKDNDNILVYYGDWGIKPLSIEILGDIKLNSQVQVKVTSNGSAVKDAIVCFGENRINTNEEGIATIVLDKAGIYKVYAEKNTDGKPMYIRSESKYIEIK</sequence>
<feature type="domain" description="Squalene cyclase N-terminal" evidence="1">
    <location>
        <begin position="164"/>
        <end position="223"/>
    </location>
</feature>